<dbReference type="EMBL" id="VYZN01000824">
    <property type="protein sequence ID" value="KAE9522664.1"/>
    <property type="molecule type" value="Genomic_DNA"/>
</dbReference>
<comment type="caution">
    <text evidence="1">The sequence shown here is derived from an EMBL/GenBank/DDBJ whole genome shotgun (WGS) entry which is preliminary data.</text>
</comment>
<evidence type="ECO:0000313" key="1">
    <source>
        <dbReference type="EMBL" id="KAE9522664.1"/>
    </source>
</evidence>
<dbReference type="Proteomes" id="UP000475862">
    <property type="component" value="Unassembled WGS sequence"/>
</dbReference>
<reference evidence="1 2" key="1">
    <citation type="submission" date="2019-08" db="EMBL/GenBank/DDBJ databases">
        <title>The genome of the soybean aphid Biotype 1, its phylome, world population structure and adaptation to the North American continent.</title>
        <authorList>
            <person name="Giordano R."/>
            <person name="Donthu R.K."/>
            <person name="Hernandez A.G."/>
            <person name="Wright C.L."/>
            <person name="Zimin A.V."/>
        </authorList>
    </citation>
    <scope>NUCLEOTIDE SEQUENCE [LARGE SCALE GENOMIC DNA]</scope>
    <source>
        <tissue evidence="1">Whole aphids</tissue>
    </source>
</reference>
<evidence type="ECO:0000313" key="2">
    <source>
        <dbReference type="Proteomes" id="UP000475862"/>
    </source>
</evidence>
<name>A0A6G0SXH8_APHGL</name>
<evidence type="ECO:0008006" key="3">
    <source>
        <dbReference type="Google" id="ProtNLM"/>
    </source>
</evidence>
<dbReference type="AlphaFoldDB" id="A0A6G0SXH8"/>
<dbReference type="SUPFAM" id="SSF54001">
    <property type="entry name" value="Cysteine proteinases"/>
    <property type="match status" value="1"/>
</dbReference>
<dbReference type="InterPro" id="IPR038765">
    <property type="entry name" value="Papain-like_cys_pep_sf"/>
</dbReference>
<organism evidence="1 2">
    <name type="scientific">Aphis glycines</name>
    <name type="common">Soybean aphid</name>
    <dbReference type="NCBI Taxonomy" id="307491"/>
    <lineage>
        <taxon>Eukaryota</taxon>
        <taxon>Metazoa</taxon>
        <taxon>Ecdysozoa</taxon>
        <taxon>Arthropoda</taxon>
        <taxon>Hexapoda</taxon>
        <taxon>Insecta</taxon>
        <taxon>Pterygota</taxon>
        <taxon>Neoptera</taxon>
        <taxon>Paraneoptera</taxon>
        <taxon>Hemiptera</taxon>
        <taxon>Sternorrhyncha</taxon>
        <taxon>Aphidomorpha</taxon>
        <taxon>Aphidoidea</taxon>
        <taxon>Aphididae</taxon>
        <taxon>Aphidini</taxon>
        <taxon>Aphis</taxon>
        <taxon>Aphis</taxon>
    </lineage>
</organism>
<accession>A0A6G0SXH8</accession>
<protein>
    <recommendedName>
        <fullName evidence="3">USP domain-containing protein</fullName>
    </recommendedName>
</protein>
<proteinExistence type="predicted"/>
<dbReference type="OrthoDB" id="6628045at2759"/>
<keyword evidence="2" id="KW-1185">Reference proteome</keyword>
<gene>
    <name evidence="1" type="ORF">AGLY_016937</name>
</gene>
<sequence length="1101" mass="126471">MSEPLYLYGLSHVGRRPSIDPKLVLSTLELYANELFDTDGNLIPYSSKLWVNISEELNSKISAKSLYISVYQDRHSWQTLLRGKIQTLTKNSEICIEDDDEDDRDDTDSITDDESDGLIGEDKKLFKFDIPYRDYIKMSPINVKYGKKNNKKNYTVLKQGVWTNIINDWFIKHCCIPCNIIYKRCRVQNDNKDGLQYYLTFSGKCKDCQASVFGWVDEKPKEAMALVVNVIIQGMKINENHKSKRPLNGSKRREVGQELFHETASNWRRNAVEPLNYGDKIPANIYKKTILRKCKQEESDKALGITIKCPIMSLIQFKHTKYAGSIHLIAADPFIVHYWTPCQLVFYKSMRKSYVRLTIDATGSIVKKIKRTTQNILSSHIFLYEGVLSSDEFQISILQMISEKQNTFAIYSWLQSWLNDGVLAPQETVTDFSMALLGAIARAFCEGMTVNFYVKTYLEILMHGKSSASNQLQCYMRIDIAHLIKLVCRWKCWQGIKSQHLKQFFVRCTVLLIKAEDLFDFQYTLIDILTVASSQYDGQLVNSQINSSSEDARIRLLERIKGADYPVNYEEHLQDLNSVDELKDNEMMDDSSYSNVNDFLQHVVEKSKSNLLVPGDRLNAYYIPDFCTNILRICKLFPLWSNVMRQFFNSPYSTATSASVESNFSELKNNILKHSSKPLQADRFVITHLMSLESSIKLAKHNQLSSDTSMKITSSPQEIKQNLIIDHEIEGPIHFDTDISSIDQTLLETENPEKLKTKITCQKEFVDELNSSPIHSSSIGDNSSSVSSDSCDDLLKEETWKGLKNIPTGPLQGNKNKRHFKYTNPCPDIDRILNNSRMRSHKKTLLLNGNISNQCKIKGNVYVVTNTCPFDAIVVGLSVAYNDYPTYRDFITNQNNELLLFSKNLASNGGIKTLYNARVELLKKHFVESLLCPKVHTINCECNVTKIVECYLQDVPSAVEHIRCENCEESTKSSPTIILSSNNKTNKLEEMIQNYLKVKQSVCFECQGIKFSTRVLNQHLFIETEYITAMILPLKDFPKIVNEKYYLVAIVNFIAGHYTTYIRRFSKNVWEIHNNLCQKIKIATSENEILHPHMLMYILLE</sequence>